<gene>
    <name evidence="2" type="ORF">JYZ213_LOCUS827</name>
</gene>
<dbReference type="GO" id="GO:0004439">
    <property type="term" value="F:phosphatidylinositol-4,5-bisphosphate 5-phosphatase activity"/>
    <property type="evidence" value="ECO:0007669"/>
    <property type="project" value="TreeGrafter"/>
</dbReference>
<evidence type="ECO:0000259" key="1">
    <source>
        <dbReference type="SMART" id="SM00128"/>
    </source>
</evidence>
<name>A0A813MN06_9BILA</name>
<dbReference type="InterPro" id="IPR048869">
    <property type="entry name" value="OCRL-1_2_ASH"/>
</dbReference>
<dbReference type="GO" id="GO:0046856">
    <property type="term" value="P:phosphatidylinositol dephosphorylation"/>
    <property type="evidence" value="ECO:0007669"/>
    <property type="project" value="InterPro"/>
</dbReference>
<feature type="domain" description="Inositol polyphosphate-related phosphatase" evidence="1">
    <location>
        <begin position="31"/>
        <end position="414"/>
    </location>
</feature>
<dbReference type="SMART" id="SM00128">
    <property type="entry name" value="IPPc"/>
    <property type="match status" value="1"/>
</dbReference>
<protein>
    <recommendedName>
        <fullName evidence="1">Inositol polyphosphate-related phosphatase domain-containing protein</fullName>
    </recommendedName>
</protein>
<dbReference type="PANTHER" id="PTHR11200">
    <property type="entry name" value="INOSITOL 5-PHOSPHATASE"/>
    <property type="match status" value="1"/>
</dbReference>
<dbReference type="Pfam" id="PF22669">
    <property type="entry name" value="Exo_endo_phos2"/>
    <property type="match status" value="2"/>
</dbReference>
<accession>A0A813MN06</accession>
<evidence type="ECO:0000313" key="3">
    <source>
        <dbReference type="Proteomes" id="UP000663845"/>
    </source>
</evidence>
<sequence length="805" mass="94006">MSKLNDTKLYEATKRLEKRLKDREDEYVTYKQFHILVGTFNVNNRQPPSDTLLEEWLYRVTNNDDRKQQTLPDIIAVGFQEIDTSGGAYIYDDRKREDEWERIVRKTIKACCKPKDDSHKFQLLNRIRLMGILLFVYVRTPHMAKCTSISRSSVPTGFMGLAGNKGGVGISFNFYQTQICFINCHFASGDGQTQKRNEDYQTIESRMTFTDAPTYSLKDYIWYTPTTAGSSVPNPQTSSIPTRYWKINDHDIIFWFGDMNYRISQPNEQVRKAISEVSTVPLHEKDQLRCEMKLSLRKAISEVSTVPLHEKDQLRCEMKLSRVFTNYFEPPIDFMPTYKFDTNTDHYDTSEKMRTPSWTDRILYHAKRSKIRQNNDKELELIQTIHYSCAKTIRFSDHRPVSGFYQVAIKSECDEKRLNRIREELIRELDREENDSIPTIEVRPRPPAIVFDNIRYLDKVTYSLLIKNIGECPCTCGIYPSAMFEPTRPIKSKRIFEDPFFNCLTFTPNSPYTIEMGKQQSIDVSFQMKSQNSWVLGKQLNEILILHVENGADTFITADITVDMGPFGLSFEQFPPTLYDSEKKQYVYAINDKTTSERIFEMKNDSPALYISLIDCLKDRNDINLLNIFNTEVQDSIDLIPIRNQIYEHNYNFQDCQTIPLFMILLHLLQSLPEPLISRDIQDRILLTNNSSNFRTYYLPSGSSMQSHIPNETNSVQQHDMAKAVGATIELLKPKERNLFFRFLLLLQKCWPTSEQLKRSENSRNILNVCIDILTLSILHEHADRNQRHTFLLACLNEEKKKHSK</sequence>
<dbReference type="InterPro" id="IPR013783">
    <property type="entry name" value="Ig-like_fold"/>
</dbReference>
<dbReference type="InterPro" id="IPR000300">
    <property type="entry name" value="IPPc"/>
</dbReference>
<dbReference type="InterPro" id="IPR036691">
    <property type="entry name" value="Endo/exonu/phosph_ase_sf"/>
</dbReference>
<dbReference type="InterPro" id="IPR046985">
    <property type="entry name" value="IP5"/>
</dbReference>
<dbReference type="PANTHER" id="PTHR11200:SF300">
    <property type="entry name" value="TYPE II INOSITOL 1,4,5-TRISPHOSPHATE 5-PHOSPHATASE"/>
    <property type="match status" value="1"/>
</dbReference>
<dbReference type="GO" id="GO:0016020">
    <property type="term" value="C:membrane"/>
    <property type="evidence" value="ECO:0007669"/>
    <property type="project" value="TreeGrafter"/>
</dbReference>
<comment type="caution">
    <text evidence="2">The sequence shown here is derived from an EMBL/GenBank/DDBJ whole genome shotgun (WGS) entry which is preliminary data.</text>
</comment>
<evidence type="ECO:0000313" key="2">
    <source>
        <dbReference type="EMBL" id="CAF0726438.1"/>
    </source>
</evidence>
<proteinExistence type="predicted"/>
<reference evidence="2" key="1">
    <citation type="submission" date="2021-02" db="EMBL/GenBank/DDBJ databases">
        <authorList>
            <person name="Nowell W R."/>
        </authorList>
    </citation>
    <scope>NUCLEOTIDE SEQUENCE</scope>
</reference>
<dbReference type="Pfam" id="PF21310">
    <property type="entry name" value="OCRL-like_ASH"/>
    <property type="match status" value="1"/>
</dbReference>
<dbReference type="SUPFAM" id="SSF56219">
    <property type="entry name" value="DNase I-like"/>
    <property type="match status" value="1"/>
</dbReference>
<dbReference type="AlphaFoldDB" id="A0A813MN06"/>
<dbReference type="Gene3D" id="2.60.40.10">
    <property type="entry name" value="Immunoglobulins"/>
    <property type="match status" value="1"/>
</dbReference>
<organism evidence="2 3">
    <name type="scientific">Adineta steineri</name>
    <dbReference type="NCBI Taxonomy" id="433720"/>
    <lineage>
        <taxon>Eukaryota</taxon>
        <taxon>Metazoa</taxon>
        <taxon>Spiralia</taxon>
        <taxon>Gnathifera</taxon>
        <taxon>Rotifera</taxon>
        <taxon>Eurotatoria</taxon>
        <taxon>Bdelloidea</taxon>
        <taxon>Adinetida</taxon>
        <taxon>Adinetidae</taxon>
        <taxon>Adineta</taxon>
    </lineage>
</organism>
<dbReference type="EMBL" id="CAJNOG010000003">
    <property type="protein sequence ID" value="CAF0726438.1"/>
    <property type="molecule type" value="Genomic_DNA"/>
</dbReference>
<dbReference type="Proteomes" id="UP000663845">
    <property type="component" value="Unassembled WGS sequence"/>
</dbReference>
<dbReference type="Gene3D" id="3.60.10.10">
    <property type="entry name" value="Endonuclease/exonuclease/phosphatase"/>
    <property type="match status" value="1"/>
</dbReference>